<feature type="compositionally biased region" description="Basic and acidic residues" evidence="3">
    <location>
        <begin position="347"/>
        <end position="363"/>
    </location>
</feature>
<dbReference type="PANTHER" id="PTHR10199:SF119">
    <property type="entry name" value="RE20510P"/>
    <property type="match status" value="1"/>
</dbReference>
<reference evidence="5 6" key="1">
    <citation type="submission" date="2017-01" db="EMBL/GenBank/DDBJ databases">
        <title>A new Hymenobacter.</title>
        <authorList>
            <person name="Liang Y."/>
            <person name="Feng F."/>
        </authorList>
    </citation>
    <scope>NUCLEOTIDE SEQUENCE [LARGE SCALE GENOMIC DNA]</scope>
    <source>
        <strain evidence="5">MIMBbqt21</strain>
    </source>
</reference>
<evidence type="ECO:0008006" key="7">
    <source>
        <dbReference type="Google" id="ProtNLM"/>
    </source>
</evidence>
<evidence type="ECO:0000256" key="3">
    <source>
        <dbReference type="SAM" id="MobiDB-lite"/>
    </source>
</evidence>
<dbReference type="GO" id="GO:0005509">
    <property type="term" value="F:calcium ion binding"/>
    <property type="evidence" value="ECO:0007669"/>
    <property type="project" value="InterPro"/>
</dbReference>
<feature type="signal peptide" evidence="4">
    <location>
        <begin position="1"/>
        <end position="27"/>
    </location>
</feature>
<dbReference type="GO" id="GO:0007155">
    <property type="term" value="P:cell adhesion"/>
    <property type="evidence" value="ECO:0007669"/>
    <property type="project" value="InterPro"/>
</dbReference>
<evidence type="ECO:0000313" key="5">
    <source>
        <dbReference type="EMBL" id="OUJ74763.1"/>
    </source>
</evidence>
<dbReference type="Pfam" id="PF02412">
    <property type="entry name" value="TSP_3"/>
    <property type="match status" value="4"/>
</dbReference>
<feature type="compositionally biased region" description="Low complexity" evidence="3">
    <location>
        <begin position="422"/>
        <end position="446"/>
    </location>
</feature>
<dbReference type="Gene3D" id="4.10.1080.10">
    <property type="entry name" value="TSP type-3 repeat"/>
    <property type="match status" value="1"/>
</dbReference>
<keyword evidence="6" id="KW-1185">Reference proteome</keyword>
<gene>
    <name evidence="5" type="ORF">BXP70_08370</name>
</gene>
<feature type="region of interest" description="Disordered" evidence="3">
    <location>
        <begin position="333"/>
        <end position="452"/>
    </location>
</feature>
<dbReference type="EMBL" id="MTSE01000003">
    <property type="protein sequence ID" value="OUJ74763.1"/>
    <property type="molecule type" value="Genomic_DNA"/>
</dbReference>
<keyword evidence="2" id="KW-0106">Calcium</keyword>
<sequence length="452" mass="48356">MKFPVSLAKLLVLGLGLRVAAPQSSYAQTTDKKTAISVYGSTLQYHGDLGSEWFTRNKVEYGAGITLDRYLTKGLDLGLALSYGQLKFNADPPKNEQFYSDGKALRGFAADVVNVGLPLKLRLNNGTWALKEDAFFAPYLLVQPGVFLARTSRRFTDPAASTATAAVDLYAFDVMGAAGIKLQFSPGFAVFVQTGQHYPLTDRVDGVALPGSKRSDRYLQHMAGLAFSLGKVKDEDHDGVPDRKDKCAGTPQGVAVNSNGCPLDGDGDGVPDYQDKCPTEKGLATLEGCPDRDGDGITDSEDKCPELPGRIQRQGCPDTDGDGVIDPNDKCPRTPADTPVDANGCPLDRDGDGVPDRTDRCPDRPGSAANHGCPDVKARPRYGLPPGRPWPVTPAKPVLTPAGRVPVVPGRKLPLRRWPTGKAAPAKKWPAPKGVVPVKKSPVPLRKPVPKK</sequence>
<evidence type="ECO:0000256" key="2">
    <source>
        <dbReference type="ARBA" id="ARBA00022837"/>
    </source>
</evidence>
<evidence type="ECO:0000256" key="1">
    <source>
        <dbReference type="ARBA" id="ARBA00022729"/>
    </source>
</evidence>
<accession>A0A243WG85</accession>
<dbReference type="OrthoDB" id="1522982at2"/>
<feature type="region of interest" description="Disordered" evidence="3">
    <location>
        <begin position="300"/>
        <end position="321"/>
    </location>
</feature>
<name>A0A243WG85_9BACT</name>
<dbReference type="InterPro" id="IPR028974">
    <property type="entry name" value="TSP_type-3_rpt"/>
</dbReference>
<evidence type="ECO:0000313" key="6">
    <source>
        <dbReference type="Proteomes" id="UP000194873"/>
    </source>
</evidence>
<protein>
    <recommendedName>
        <fullName evidence="7">Outer membrane protein beta-barrel domain-containing protein</fullName>
    </recommendedName>
</protein>
<dbReference type="PANTHER" id="PTHR10199">
    <property type="entry name" value="THROMBOSPONDIN"/>
    <property type="match status" value="1"/>
</dbReference>
<evidence type="ECO:0000256" key="4">
    <source>
        <dbReference type="SAM" id="SignalP"/>
    </source>
</evidence>
<dbReference type="AlphaFoldDB" id="A0A243WG85"/>
<dbReference type="InterPro" id="IPR003367">
    <property type="entry name" value="Thrombospondin_3-like_rpt"/>
</dbReference>
<dbReference type="RefSeq" id="WP_086593569.1">
    <property type="nucleotide sequence ID" value="NZ_MTSE01000003.1"/>
</dbReference>
<dbReference type="SUPFAM" id="SSF103647">
    <property type="entry name" value="TSP type-3 repeat"/>
    <property type="match status" value="2"/>
</dbReference>
<dbReference type="Proteomes" id="UP000194873">
    <property type="component" value="Unassembled WGS sequence"/>
</dbReference>
<comment type="caution">
    <text evidence="5">The sequence shown here is derived from an EMBL/GenBank/DDBJ whole genome shotgun (WGS) entry which is preliminary data.</text>
</comment>
<proteinExistence type="predicted"/>
<organism evidence="5 6">
    <name type="scientific">Hymenobacter crusticola</name>
    <dbReference type="NCBI Taxonomy" id="1770526"/>
    <lineage>
        <taxon>Bacteria</taxon>
        <taxon>Pseudomonadati</taxon>
        <taxon>Bacteroidota</taxon>
        <taxon>Cytophagia</taxon>
        <taxon>Cytophagales</taxon>
        <taxon>Hymenobacteraceae</taxon>
        <taxon>Hymenobacter</taxon>
    </lineage>
</organism>
<feature type="chain" id="PRO_5012580053" description="Outer membrane protein beta-barrel domain-containing protein" evidence="4">
    <location>
        <begin position="28"/>
        <end position="452"/>
    </location>
</feature>
<keyword evidence="1 4" id="KW-0732">Signal</keyword>